<name>A0ABN8HSE6_9NEOP</name>
<dbReference type="EMBL" id="OW152824">
    <property type="protein sequence ID" value="CAH2040495.1"/>
    <property type="molecule type" value="Genomic_DNA"/>
</dbReference>
<reference evidence="2" key="1">
    <citation type="submission" date="2022-03" db="EMBL/GenBank/DDBJ databases">
        <authorList>
            <person name="Martin H S."/>
        </authorList>
    </citation>
    <scope>NUCLEOTIDE SEQUENCE</scope>
</reference>
<evidence type="ECO:0000256" key="1">
    <source>
        <dbReference type="SAM" id="MobiDB-lite"/>
    </source>
</evidence>
<gene>
    <name evidence="2" type="ORF">IPOD504_LOCUS2612</name>
</gene>
<proteinExistence type="predicted"/>
<feature type="compositionally biased region" description="Polar residues" evidence="1">
    <location>
        <begin position="816"/>
        <end position="833"/>
    </location>
</feature>
<evidence type="ECO:0000313" key="3">
    <source>
        <dbReference type="Proteomes" id="UP000837857"/>
    </source>
</evidence>
<feature type="compositionally biased region" description="Polar residues" evidence="1">
    <location>
        <begin position="742"/>
        <end position="756"/>
    </location>
</feature>
<dbReference type="Gene3D" id="3.40.50.1010">
    <property type="entry name" value="5'-nuclease"/>
    <property type="match status" value="1"/>
</dbReference>
<protein>
    <recommendedName>
        <fullName evidence="4">PIN domain-containing protein</fullName>
    </recommendedName>
</protein>
<organism evidence="2 3">
    <name type="scientific">Iphiclides podalirius</name>
    <name type="common">scarce swallowtail</name>
    <dbReference type="NCBI Taxonomy" id="110791"/>
    <lineage>
        <taxon>Eukaryota</taxon>
        <taxon>Metazoa</taxon>
        <taxon>Ecdysozoa</taxon>
        <taxon>Arthropoda</taxon>
        <taxon>Hexapoda</taxon>
        <taxon>Insecta</taxon>
        <taxon>Pterygota</taxon>
        <taxon>Neoptera</taxon>
        <taxon>Endopterygota</taxon>
        <taxon>Lepidoptera</taxon>
        <taxon>Glossata</taxon>
        <taxon>Ditrysia</taxon>
        <taxon>Papilionoidea</taxon>
        <taxon>Papilionidae</taxon>
        <taxon>Papilioninae</taxon>
        <taxon>Iphiclides</taxon>
    </lineage>
</organism>
<sequence length="1135" mass="128697">MEKDLHNPVVTCVGNSWVVCRSKSHPGRIYYFNTFTGEAVWNLSEVEIEKAKTTTKIIEDSGVNMDGCPEPKDPPQDTISHSFSFNKHIQSTVDEVRYVQSTSIPLNKRFGKLKNEGDDIALYSTELNLKNDNANSNAEGSNNDLRQLLSKKKYVNFTINTKQPKVLHGNSKLVKDVSKNTDTDTCHKEEMACLPNIQETVQKKLNVSYLKKLVKHSDNDEFWYIVADANIFINHHGFLKKLLNSDEECRLLVLDNVIADIRNASRSDNFRLITLARRAICSLSQFMKDGTAIVARGYATEDNNEKSHILDCCLKLMKENYDIVLLCNNKELQNHEKAAGITIFTVNEMKSLINVRQWQQDIDAITKSTVPVNQKIIIPNNEVKPDNGNLVGFETALVAENVDFKRKTNTVSVGIQTINNSRTTVDIGIQTQLNIVNYMDTKSTQTSVESSTSEKLNSTSVKRKEIKLTRNLFNQSPKKQDTEKRCYKWRRKRHLSSLENYDTQDKVTSSMDNLSNSWNDTKRLKLVDDAEHRLGSISNSSEIQVSVTNQDKLDDRVVVKDTSGVMVIASRSLESNSECLENTQKPSNINDEREMSKNFMFEVTSDVMAEYVKTRCDEWVSRFIQIMEEVLTQVLQKDPLPYPNSLSPPWTLHEATQCIKMKFLSNCDIVDGANKLSEILLTCSDRKGKIDVHMNPNQYMQMYSYGVYLISSLQELNNDNEDLQTAAESLAKLLRDIENPNAETSQNDSFADLSQETVVGGSTSTTTNTDSPDMHTAMGTCDLQRKQHEIAPDDVFSKIAETSQLEVKGKTVAGSRDSSYVQRNSKNCNSPSRHNLRSHFKISFRSTGQIRRPVQLFRCADQKSEFFANLNLRKNTTTCENGGDNVDVNTSCTNENCSSALNTEEPLKAANNVTTDGSLANANISPVTATQSTEPKIIRQFTKRVDFEEKIKRMEVDATVLDDSNQTDDEYYEYDYLNDAVISEDRTDNAKDNSINDLHKNNKSCRSSTPEKIKIKIVVLRFIREIREAFLVAYAFCDESQKRLNGFRLEATIGLMSKAKEIYATIVNICDALNSIHSRDLTGTGFIIAEFMKEEKVDFAFDEQDLLEYRDFIEKCRFQANLLRDTVKCIMSYAT</sequence>
<evidence type="ECO:0008006" key="4">
    <source>
        <dbReference type="Google" id="ProtNLM"/>
    </source>
</evidence>
<feature type="compositionally biased region" description="Low complexity" evidence="1">
    <location>
        <begin position="757"/>
        <end position="767"/>
    </location>
</feature>
<accession>A0ABN8HSE6</accession>
<feature type="region of interest" description="Disordered" evidence="1">
    <location>
        <begin position="810"/>
        <end position="834"/>
    </location>
</feature>
<dbReference type="InterPro" id="IPR001202">
    <property type="entry name" value="WW_dom"/>
</dbReference>
<feature type="region of interest" description="Disordered" evidence="1">
    <location>
        <begin position="742"/>
        <end position="774"/>
    </location>
</feature>
<dbReference type="CDD" id="cd00201">
    <property type="entry name" value="WW"/>
    <property type="match status" value="1"/>
</dbReference>
<evidence type="ECO:0000313" key="2">
    <source>
        <dbReference type="EMBL" id="CAH2040495.1"/>
    </source>
</evidence>
<feature type="non-terminal residue" evidence="2">
    <location>
        <position position="1135"/>
    </location>
</feature>
<keyword evidence="3" id="KW-1185">Reference proteome</keyword>
<dbReference type="Proteomes" id="UP000837857">
    <property type="component" value="Chromosome 12"/>
</dbReference>